<dbReference type="InParanoid" id="A3GFN0"/>
<dbReference type="eggNOG" id="ENOG502QQ2V">
    <property type="taxonomic scope" value="Eukaryota"/>
</dbReference>
<sequence length="341" mass="38184">MSFKFPSFNLQSLQESLPTVDQVKESFSKTVDQFRESIQPFATKTTQLISTQLQQVQHLANLNVNSNIEVSELPAEYLQLETNCDLLLKLYTDLIQYSNETFNNISYDYPPGNYTITKIKDANVGGVLATKFNQLKNVSSPQELENILLGKEAGDADSAEKDVAIQTTSVLLPKTLYGALSVLAEKHSQELKTSAAPLSLALLQVSSSYLEIANARLVQDEKILAEVNDKLVAILNEQFIKVNELRKKVYSTRSEFDLIRSKVDETDQENEELISKEDELVSATEVAVVEMKRLLKPSKNISLLKVFVDAQKEYFEVGAKKLAALSASLDKIEVTEEEDDY</sequence>
<dbReference type="Pfam" id="PF10455">
    <property type="entry name" value="BAR_2"/>
    <property type="match status" value="1"/>
</dbReference>
<keyword evidence="2" id="KW-1185">Reference proteome</keyword>
<evidence type="ECO:0000313" key="1">
    <source>
        <dbReference type="EMBL" id="EAZ63377.2"/>
    </source>
</evidence>
<dbReference type="STRING" id="322104.A3GFN0"/>
<dbReference type="HOGENOM" id="CLU_750214_0_0_1"/>
<dbReference type="OrthoDB" id="5549748at2759"/>
<accession>A3GFN0</accession>
<organism evidence="1 2">
    <name type="scientific">Scheffersomyces stipitis (strain ATCC 58785 / CBS 6054 / NBRC 10063 / NRRL Y-11545)</name>
    <name type="common">Yeast</name>
    <name type="synonym">Pichia stipitis</name>
    <dbReference type="NCBI Taxonomy" id="322104"/>
    <lineage>
        <taxon>Eukaryota</taxon>
        <taxon>Fungi</taxon>
        <taxon>Dikarya</taxon>
        <taxon>Ascomycota</taxon>
        <taxon>Saccharomycotina</taxon>
        <taxon>Pichiomycetes</taxon>
        <taxon>Debaryomycetaceae</taxon>
        <taxon>Scheffersomyces</taxon>
    </lineage>
</organism>
<dbReference type="AlphaFoldDB" id="A3GFN0"/>
<name>A3GFN0_PICST</name>
<dbReference type="SUPFAM" id="SSF103657">
    <property type="entry name" value="BAR/IMD domain-like"/>
    <property type="match status" value="1"/>
</dbReference>
<dbReference type="Proteomes" id="UP000002258">
    <property type="component" value="Chromosome 1"/>
</dbReference>
<dbReference type="GeneID" id="4851079"/>
<protein>
    <submittedName>
        <fullName evidence="1">Golgi vesicle protein</fullName>
    </submittedName>
</protein>
<dbReference type="InterPro" id="IPR027267">
    <property type="entry name" value="AH/BAR_dom_sf"/>
</dbReference>
<dbReference type="InterPro" id="IPR018859">
    <property type="entry name" value="BAR_dom-cont"/>
</dbReference>
<reference evidence="1 2" key="1">
    <citation type="journal article" date="2007" name="Nat. Biotechnol.">
        <title>Genome sequence of the lignocellulose-bioconverting and xylose-fermenting yeast Pichia stipitis.</title>
        <authorList>
            <person name="Jeffries T.W."/>
            <person name="Grigoriev I.V."/>
            <person name="Grimwood J."/>
            <person name="Laplaza J.M."/>
            <person name="Aerts A."/>
            <person name="Salamov A."/>
            <person name="Schmutz J."/>
            <person name="Lindquist E."/>
            <person name="Dehal P."/>
            <person name="Shapiro H."/>
            <person name="Jin Y.S."/>
            <person name="Passoth V."/>
            <person name="Richardson P.M."/>
        </authorList>
    </citation>
    <scope>NUCLEOTIDE SEQUENCE [LARGE SCALE GENOMIC DNA]</scope>
    <source>
        <strain evidence="2">ATCC 58785 / CBS 6054 / NBRC 10063 / NRRL Y-11545</strain>
    </source>
</reference>
<dbReference type="OMA" id="LQLEANC"/>
<evidence type="ECO:0000313" key="2">
    <source>
        <dbReference type="Proteomes" id="UP000002258"/>
    </source>
</evidence>
<dbReference type="RefSeq" id="XP_001387400.2">
    <property type="nucleotide sequence ID" value="XM_001387363.1"/>
</dbReference>
<proteinExistence type="predicted"/>
<comment type="caution">
    <text evidence="1">The sequence shown here is derived from an EMBL/GenBank/DDBJ whole genome shotgun (WGS) entry which is preliminary data.</text>
</comment>
<dbReference type="EMBL" id="AAVQ01000001">
    <property type="protein sequence ID" value="EAZ63377.2"/>
    <property type="molecule type" value="Genomic_DNA"/>
</dbReference>
<dbReference type="KEGG" id="pic:PICST_51108"/>
<gene>
    <name evidence="1" type="primary">GVP36</name>
    <name evidence="1" type="ORF">PICST_51108</name>
</gene>
<dbReference type="Gene3D" id="1.20.1270.60">
    <property type="entry name" value="Arfaptin homology (AH) domain/BAR domain"/>
    <property type="match status" value="1"/>
</dbReference>